<proteinExistence type="predicted"/>
<organism evidence="2 3">
    <name type="scientific">Malus domestica</name>
    <name type="common">Apple</name>
    <name type="synonym">Pyrus malus</name>
    <dbReference type="NCBI Taxonomy" id="3750"/>
    <lineage>
        <taxon>Eukaryota</taxon>
        <taxon>Viridiplantae</taxon>
        <taxon>Streptophyta</taxon>
        <taxon>Embryophyta</taxon>
        <taxon>Tracheophyta</taxon>
        <taxon>Spermatophyta</taxon>
        <taxon>Magnoliopsida</taxon>
        <taxon>eudicotyledons</taxon>
        <taxon>Gunneridae</taxon>
        <taxon>Pentapetalae</taxon>
        <taxon>rosids</taxon>
        <taxon>fabids</taxon>
        <taxon>Rosales</taxon>
        <taxon>Rosaceae</taxon>
        <taxon>Amygdaloideae</taxon>
        <taxon>Maleae</taxon>
        <taxon>Malus</taxon>
    </lineage>
</organism>
<dbReference type="PANTHER" id="PTHR47926">
    <property type="entry name" value="PENTATRICOPEPTIDE REPEAT-CONTAINING PROTEIN"/>
    <property type="match status" value="1"/>
</dbReference>
<reference evidence="2 3" key="1">
    <citation type="submission" date="2018-10" db="EMBL/GenBank/DDBJ databases">
        <title>A high-quality apple genome assembly.</title>
        <authorList>
            <person name="Hu J."/>
        </authorList>
    </citation>
    <scope>NUCLEOTIDE SEQUENCE [LARGE SCALE GENOMIC DNA]</scope>
    <source>
        <strain evidence="3">cv. HFTH1</strain>
        <tissue evidence="2">Young leaf</tissue>
    </source>
</reference>
<accession>A0A498I469</accession>
<comment type="caution">
    <text evidence="2">The sequence shown here is derived from an EMBL/GenBank/DDBJ whole genome shotgun (WGS) entry which is preliminary data.</text>
</comment>
<keyword evidence="3" id="KW-1185">Reference proteome</keyword>
<dbReference type="InterPro" id="IPR011990">
    <property type="entry name" value="TPR-like_helical_dom_sf"/>
</dbReference>
<dbReference type="PANTHER" id="PTHR47926:SF342">
    <property type="entry name" value="TETRATRICOPEPTIDE-LIKE HELICAL DOMAIN-CONTAINING PROTEIN-RELATED"/>
    <property type="match status" value="1"/>
</dbReference>
<dbReference type="GO" id="GO:0009451">
    <property type="term" value="P:RNA modification"/>
    <property type="evidence" value="ECO:0007669"/>
    <property type="project" value="InterPro"/>
</dbReference>
<dbReference type="Proteomes" id="UP000290289">
    <property type="component" value="Chromosome 15"/>
</dbReference>
<dbReference type="InterPro" id="IPR046960">
    <property type="entry name" value="PPR_At4g14850-like_plant"/>
</dbReference>
<keyword evidence="1" id="KW-0677">Repeat</keyword>
<evidence type="ECO:0008006" key="4">
    <source>
        <dbReference type="Google" id="ProtNLM"/>
    </source>
</evidence>
<dbReference type="EMBL" id="RDQH01000341">
    <property type="protein sequence ID" value="RXH75903.1"/>
    <property type="molecule type" value="Genomic_DNA"/>
</dbReference>
<dbReference type="InterPro" id="IPR002885">
    <property type="entry name" value="PPR_rpt"/>
</dbReference>
<dbReference type="Pfam" id="PF01535">
    <property type="entry name" value="PPR"/>
    <property type="match status" value="2"/>
</dbReference>
<sequence length="143" mass="15836">MYARLGNNNNALGLFQGLPKKDALAWSGLIIECATTGRSWLAFSLFRDMVYLGIKVDQSVISFILKVCSSLTSLGSGKQVHAFCVKSGYESEEVVVTSLLDMYSKCGEIEDVLALFNYVEERTLCVGLGYLWGVDKMKSRRSN</sequence>
<gene>
    <name evidence="2" type="ORF">DVH24_042690</name>
</gene>
<evidence type="ECO:0000313" key="3">
    <source>
        <dbReference type="Proteomes" id="UP000290289"/>
    </source>
</evidence>
<dbReference type="AlphaFoldDB" id="A0A498I469"/>
<evidence type="ECO:0000313" key="2">
    <source>
        <dbReference type="EMBL" id="RXH75903.1"/>
    </source>
</evidence>
<protein>
    <recommendedName>
        <fullName evidence="4">Pentatricopeptide repeat-containing protein</fullName>
    </recommendedName>
</protein>
<dbReference type="GO" id="GO:0003723">
    <property type="term" value="F:RNA binding"/>
    <property type="evidence" value="ECO:0007669"/>
    <property type="project" value="InterPro"/>
</dbReference>
<name>A0A498I469_MALDO</name>
<evidence type="ECO:0000256" key="1">
    <source>
        <dbReference type="ARBA" id="ARBA00022737"/>
    </source>
</evidence>
<dbReference type="Gene3D" id="1.25.40.10">
    <property type="entry name" value="Tetratricopeptide repeat domain"/>
    <property type="match status" value="1"/>
</dbReference>